<protein>
    <submittedName>
        <fullName evidence="2">Uncharacterized protein</fullName>
    </submittedName>
</protein>
<dbReference type="AlphaFoldDB" id="A0A194W8K6"/>
<evidence type="ECO:0000256" key="1">
    <source>
        <dbReference type="SAM" id="MobiDB-lite"/>
    </source>
</evidence>
<dbReference type="Proteomes" id="UP000078559">
    <property type="component" value="Chromosome 9"/>
</dbReference>
<feature type="compositionally biased region" description="Basic and acidic residues" evidence="1">
    <location>
        <begin position="33"/>
        <end position="47"/>
    </location>
</feature>
<evidence type="ECO:0000313" key="2">
    <source>
        <dbReference type="EMBL" id="KUI72801.1"/>
    </source>
</evidence>
<proteinExistence type="predicted"/>
<gene>
    <name evidence="2" type="ORF">VM1G_08439</name>
</gene>
<dbReference type="EMBL" id="CM003106">
    <property type="protein sequence ID" value="KUI72801.1"/>
    <property type="molecule type" value="Genomic_DNA"/>
</dbReference>
<keyword evidence="3" id="KW-1185">Reference proteome</keyword>
<evidence type="ECO:0000313" key="3">
    <source>
        <dbReference type="Proteomes" id="UP000078559"/>
    </source>
</evidence>
<accession>A0A194W8K6</accession>
<feature type="compositionally biased region" description="Polar residues" evidence="1">
    <location>
        <begin position="7"/>
        <end position="17"/>
    </location>
</feature>
<feature type="region of interest" description="Disordered" evidence="1">
    <location>
        <begin position="1"/>
        <end position="48"/>
    </location>
</feature>
<organism evidence="2 3">
    <name type="scientific">Cytospora mali</name>
    <name type="common">Apple Valsa canker fungus</name>
    <name type="synonym">Valsa mali</name>
    <dbReference type="NCBI Taxonomy" id="578113"/>
    <lineage>
        <taxon>Eukaryota</taxon>
        <taxon>Fungi</taxon>
        <taxon>Dikarya</taxon>
        <taxon>Ascomycota</taxon>
        <taxon>Pezizomycotina</taxon>
        <taxon>Sordariomycetes</taxon>
        <taxon>Sordariomycetidae</taxon>
        <taxon>Diaporthales</taxon>
        <taxon>Cytosporaceae</taxon>
        <taxon>Cytospora</taxon>
    </lineage>
</organism>
<name>A0A194W8K6_CYTMA</name>
<sequence length="92" mass="9921">MEAKPQARSSNKQSRQGKSSRRPENVADLGKTSTRELSNHGPDHDGARSAYVGVLREIAVFPPEIRATTGREPNLVNYLPTGSLSMGQCAGE</sequence>
<reference evidence="2" key="1">
    <citation type="submission" date="2014-12" db="EMBL/GenBank/DDBJ databases">
        <title>Genome Sequence of Valsa Canker Pathogens Uncovers a Specific Adaption of Colonization on Woody Bark.</title>
        <authorList>
            <person name="Yin Z."/>
            <person name="Liu H."/>
            <person name="Gao X."/>
            <person name="Li Z."/>
            <person name="Song N."/>
            <person name="Ke X."/>
            <person name="Dai Q."/>
            <person name="Wu Y."/>
            <person name="Sun Y."/>
            <person name="Xu J.-R."/>
            <person name="Kang Z.K."/>
            <person name="Wang L."/>
            <person name="Huang L."/>
        </authorList>
    </citation>
    <scope>NUCLEOTIDE SEQUENCE [LARGE SCALE GENOMIC DNA]</scope>
    <source>
        <strain evidence="2">03-8</strain>
    </source>
</reference>